<name>A0A0A9ESM8_ARUDO</name>
<dbReference type="AlphaFoldDB" id="A0A0A9ESM8"/>
<accession>A0A0A9ESM8</accession>
<reference evidence="1" key="2">
    <citation type="journal article" date="2015" name="Data Brief">
        <title>Shoot transcriptome of the giant reed, Arundo donax.</title>
        <authorList>
            <person name="Barrero R.A."/>
            <person name="Guerrero F.D."/>
            <person name="Moolhuijzen P."/>
            <person name="Goolsby J.A."/>
            <person name="Tidwell J."/>
            <person name="Bellgard S.E."/>
            <person name="Bellgard M.I."/>
        </authorList>
    </citation>
    <scope>NUCLEOTIDE SEQUENCE</scope>
    <source>
        <tissue evidence="1">Shoot tissue taken approximately 20 cm above the soil surface</tissue>
    </source>
</reference>
<protein>
    <submittedName>
        <fullName evidence="1">Uncharacterized protein</fullName>
    </submittedName>
</protein>
<organism evidence="1">
    <name type="scientific">Arundo donax</name>
    <name type="common">Giant reed</name>
    <name type="synonym">Donax arundinaceus</name>
    <dbReference type="NCBI Taxonomy" id="35708"/>
    <lineage>
        <taxon>Eukaryota</taxon>
        <taxon>Viridiplantae</taxon>
        <taxon>Streptophyta</taxon>
        <taxon>Embryophyta</taxon>
        <taxon>Tracheophyta</taxon>
        <taxon>Spermatophyta</taxon>
        <taxon>Magnoliopsida</taxon>
        <taxon>Liliopsida</taxon>
        <taxon>Poales</taxon>
        <taxon>Poaceae</taxon>
        <taxon>PACMAD clade</taxon>
        <taxon>Arundinoideae</taxon>
        <taxon>Arundineae</taxon>
        <taxon>Arundo</taxon>
    </lineage>
</organism>
<sequence length="25" mass="2904">MNILQRQFKIPETRGDPLSVLGYEV</sequence>
<dbReference type="EMBL" id="GBRH01198868">
    <property type="protein sequence ID" value="JAD99027.1"/>
    <property type="molecule type" value="Transcribed_RNA"/>
</dbReference>
<proteinExistence type="predicted"/>
<reference evidence="1" key="1">
    <citation type="submission" date="2014-09" db="EMBL/GenBank/DDBJ databases">
        <authorList>
            <person name="Magalhaes I.L.F."/>
            <person name="Oliveira U."/>
            <person name="Santos F.R."/>
            <person name="Vidigal T.H.D.A."/>
            <person name="Brescovit A.D."/>
            <person name="Santos A.J."/>
        </authorList>
    </citation>
    <scope>NUCLEOTIDE SEQUENCE</scope>
    <source>
        <tissue evidence="1">Shoot tissue taken approximately 20 cm above the soil surface</tissue>
    </source>
</reference>
<evidence type="ECO:0000313" key="1">
    <source>
        <dbReference type="EMBL" id="JAD99027.1"/>
    </source>
</evidence>